<proteinExistence type="predicted"/>
<dbReference type="OrthoDB" id="9809421at2"/>
<dbReference type="Gene3D" id="3.40.50.1010">
    <property type="entry name" value="5'-nuclease"/>
    <property type="match status" value="1"/>
</dbReference>
<evidence type="ECO:0000259" key="1">
    <source>
        <dbReference type="Pfam" id="PF01936"/>
    </source>
</evidence>
<dbReference type="GO" id="GO:0004540">
    <property type="term" value="F:RNA nuclease activity"/>
    <property type="evidence" value="ECO:0007669"/>
    <property type="project" value="InterPro"/>
</dbReference>
<organism evidence="2 3">
    <name type="scientific">Terasakiispira papahanaumokuakeensis</name>
    <dbReference type="NCBI Taxonomy" id="197479"/>
    <lineage>
        <taxon>Bacteria</taxon>
        <taxon>Pseudomonadati</taxon>
        <taxon>Pseudomonadota</taxon>
        <taxon>Gammaproteobacteria</taxon>
        <taxon>Oceanospirillales</taxon>
        <taxon>Terasakiispira</taxon>
    </lineage>
</organism>
<dbReference type="RefSeq" id="WP_068997201.1">
    <property type="nucleotide sequence ID" value="NZ_MDTQ01000001.1"/>
</dbReference>
<dbReference type="Pfam" id="PF01936">
    <property type="entry name" value="NYN"/>
    <property type="match status" value="1"/>
</dbReference>
<protein>
    <submittedName>
        <fullName evidence="2">NYN domain-containing protein</fullName>
    </submittedName>
</protein>
<evidence type="ECO:0000313" key="2">
    <source>
        <dbReference type="EMBL" id="ODC02806.1"/>
    </source>
</evidence>
<feature type="domain" description="NYN" evidence="1">
    <location>
        <begin position="2"/>
        <end position="160"/>
    </location>
</feature>
<dbReference type="AlphaFoldDB" id="A0A1E2V7J5"/>
<dbReference type="EMBL" id="MDTQ01000001">
    <property type="protein sequence ID" value="ODC02806.1"/>
    <property type="molecule type" value="Genomic_DNA"/>
</dbReference>
<comment type="caution">
    <text evidence="2">The sequence shown here is derived from an EMBL/GenBank/DDBJ whole genome shotgun (WGS) entry which is preliminary data.</text>
</comment>
<gene>
    <name evidence="2" type="ORF">BFW38_03825</name>
</gene>
<dbReference type="STRING" id="197479.BFW38_03825"/>
<dbReference type="InterPro" id="IPR021139">
    <property type="entry name" value="NYN"/>
</dbReference>
<keyword evidence="3" id="KW-1185">Reference proteome</keyword>
<accession>A0A1E2V7J5</accession>
<reference evidence="2 3" key="1">
    <citation type="submission" date="2016-08" db="EMBL/GenBank/DDBJ databases">
        <authorList>
            <person name="Seilhamer J.J."/>
        </authorList>
    </citation>
    <scope>NUCLEOTIDE SEQUENCE [LARGE SCALE GENOMIC DNA]</scope>
    <source>
        <strain evidence="2 3">PH27A</strain>
    </source>
</reference>
<name>A0A1E2V7J5_9GAMM</name>
<sequence>MKTIIYVDGYNLFYGCLKHSDDKWLDLYQLLFRKIVYPQNPASELVSIRFFTADIKAKLASHGQSAQEAQQRYHRALSQLYPSQINIVKGYYSLEKARLHEYRNPIDRTARTDVWKLEEKQTDVNIALAAYRDACKGKAQQFVFVSNDTDLAPVLSAMREDFGGDICLGVVIPTRACAHRPRNGQLSKHADWTRHHITDQELASSHLPMQIPTQKKPIIKPDYW</sequence>
<evidence type="ECO:0000313" key="3">
    <source>
        <dbReference type="Proteomes" id="UP000094291"/>
    </source>
</evidence>
<dbReference type="CDD" id="cd18722">
    <property type="entry name" value="PIN_NicB-like"/>
    <property type="match status" value="1"/>
</dbReference>
<dbReference type="Proteomes" id="UP000094291">
    <property type="component" value="Unassembled WGS sequence"/>
</dbReference>